<keyword evidence="5" id="KW-1185">Reference proteome</keyword>
<organism evidence="4 5">
    <name type="scientific">Pendulispora albinea</name>
    <dbReference type="NCBI Taxonomy" id="2741071"/>
    <lineage>
        <taxon>Bacteria</taxon>
        <taxon>Pseudomonadati</taxon>
        <taxon>Myxococcota</taxon>
        <taxon>Myxococcia</taxon>
        <taxon>Myxococcales</taxon>
        <taxon>Sorangiineae</taxon>
        <taxon>Pendulisporaceae</taxon>
        <taxon>Pendulispora</taxon>
    </lineage>
</organism>
<reference evidence="4 5" key="1">
    <citation type="submission" date="2021-12" db="EMBL/GenBank/DDBJ databases">
        <title>Discovery of the Pendulisporaceae a myxobacterial family with distinct sporulation behavior and unique specialized metabolism.</title>
        <authorList>
            <person name="Garcia R."/>
            <person name="Popoff A."/>
            <person name="Bader C.D."/>
            <person name="Loehr J."/>
            <person name="Walesch S."/>
            <person name="Walt C."/>
            <person name="Boldt J."/>
            <person name="Bunk B."/>
            <person name="Haeckl F.J.F.P.J."/>
            <person name="Gunesch A.P."/>
            <person name="Birkelbach J."/>
            <person name="Nuebel U."/>
            <person name="Pietschmann T."/>
            <person name="Bach T."/>
            <person name="Mueller R."/>
        </authorList>
    </citation>
    <scope>NUCLEOTIDE SEQUENCE [LARGE SCALE GENOMIC DNA]</scope>
    <source>
        <strain evidence="4 5">MSr11954</strain>
    </source>
</reference>
<feature type="signal peptide" evidence="2">
    <location>
        <begin position="1"/>
        <end position="24"/>
    </location>
</feature>
<dbReference type="RefSeq" id="WP_394824598.1">
    <property type="nucleotide sequence ID" value="NZ_CP089984.1"/>
</dbReference>
<feature type="domain" description="Peptidase M1 membrane alanine aminopeptidase" evidence="3">
    <location>
        <begin position="350"/>
        <end position="497"/>
    </location>
</feature>
<dbReference type="Gene3D" id="1.10.390.10">
    <property type="entry name" value="Neutral Protease Domain 2"/>
    <property type="match status" value="1"/>
</dbReference>
<gene>
    <name evidence="4" type="ORF">LZC94_45050</name>
</gene>
<sequence>MKTKTMGAILPLLPLLLLAPGCSSDPDPTNDPGKSATELDRERNSVRELEFEENSKNRYKNRTFDGDVTHYDYAVDLASGAVHGTLDVRVEPPGGRCFAATASLPVTGAEWNGRPAASSTQSGDELLVCGPRRVLGGERIRVGAHAKVPEQTFLGLDVGFSRKKDLAGGTFTYLLSWVEGCSHFGACDPDPSRLAEFHFDVAHAPGEVVLCPGRLSAGTDRTRCDLSRGRGHDDADESADTDERARHHGTARAPTYSAVAVASDPLWKRAPFVRSAGVDLVAYEVPGGTIAASLDKAAVDHFFRWITDFLGPFPYGDELRFAGAPTYWSGFEHPANILLNEKLPSRTGPYANTLLHVLMHEITHQWAGDRSTLKDVGDFVWKESTAEYLSYVFEREHRPAGEADMTRAYWDRVSLQSTHYPRPTDRPLPAVQDFYRDVYGPGPMVLYVQLEDLIGKDAVLDAIRLFLARPAARSVHDLRRTLERVSGEDLADYFDAWVFGEGKPAWPAFSVSTAPKAGGDVVVEVTQTSADNELRGCVVEVEVESTNGAKVLAKVDFGLHPRSARARTTVSLGGGSVKSVTVDPRHRVINVDPAAASTFQAGAGAEEILLF</sequence>
<feature type="compositionally biased region" description="Basic and acidic residues" evidence="1">
    <location>
        <begin position="37"/>
        <end position="54"/>
    </location>
</feature>
<evidence type="ECO:0000256" key="1">
    <source>
        <dbReference type="SAM" id="MobiDB-lite"/>
    </source>
</evidence>
<dbReference type="EMBL" id="CP089984">
    <property type="protein sequence ID" value="WXB14975.1"/>
    <property type="molecule type" value="Genomic_DNA"/>
</dbReference>
<evidence type="ECO:0000313" key="5">
    <source>
        <dbReference type="Proteomes" id="UP001370348"/>
    </source>
</evidence>
<feature type="chain" id="PRO_5045231129" description="Peptidase M1 membrane alanine aminopeptidase domain-containing protein" evidence="2">
    <location>
        <begin position="25"/>
        <end position="611"/>
    </location>
</feature>
<keyword evidence="2" id="KW-0732">Signal</keyword>
<evidence type="ECO:0000256" key="2">
    <source>
        <dbReference type="SAM" id="SignalP"/>
    </source>
</evidence>
<feature type="region of interest" description="Disordered" evidence="1">
    <location>
        <begin position="225"/>
        <end position="250"/>
    </location>
</feature>
<dbReference type="Proteomes" id="UP001370348">
    <property type="component" value="Chromosome"/>
</dbReference>
<evidence type="ECO:0000259" key="3">
    <source>
        <dbReference type="Pfam" id="PF01433"/>
    </source>
</evidence>
<dbReference type="InterPro" id="IPR027268">
    <property type="entry name" value="Peptidase_M4/M1_CTD_sf"/>
</dbReference>
<dbReference type="InterPro" id="IPR014782">
    <property type="entry name" value="Peptidase_M1_dom"/>
</dbReference>
<dbReference type="SUPFAM" id="SSF55486">
    <property type="entry name" value="Metalloproteases ('zincins'), catalytic domain"/>
    <property type="match status" value="1"/>
</dbReference>
<name>A0ABZ2LW66_9BACT</name>
<protein>
    <recommendedName>
        <fullName evidence="3">Peptidase M1 membrane alanine aminopeptidase domain-containing protein</fullName>
    </recommendedName>
</protein>
<feature type="region of interest" description="Disordered" evidence="1">
    <location>
        <begin position="23"/>
        <end position="54"/>
    </location>
</feature>
<evidence type="ECO:0000313" key="4">
    <source>
        <dbReference type="EMBL" id="WXB14975.1"/>
    </source>
</evidence>
<proteinExistence type="predicted"/>
<accession>A0ABZ2LW66</accession>
<dbReference type="Pfam" id="PF01433">
    <property type="entry name" value="Peptidase_M1"/>
    <property type="match status" value="1"/>
</dbReference>